<dbReference type="PANTHER" id="PTHR33178:SF3">
    <property type="entry name" value="STRESS-RESPONSE A_B BARREL DOMAIN-CONTAINING PROTEIN UP3"/>
    <property type="match status" value="1"/>
</dbReference>
<proteinExistence type="predicted"/>
<dbReference type="GeneID" id="113699996"/>
<reference evidence="3" key="1">
    <citation type="journal article" date="2025" name="Foods">
        <title>Unveiling the Microbial Signatures of Arabica Coffee Cherries: Insights into Ripeness Specific Diversity, Functional Traits, and Implications for Quality and Safety.</title>
        <authorList>
            <consortium name="RefSeq"/>
            <person name="Tenea G.N."/>
            <person name="Cifuentes V."/>
            <person name="Reyes P."/>
            <person name="Cevallos-Vallejos M."/>
        </authorList>
    </citation>
    <scope>NUCLEOTIDE SEQUENCE [LARGE SCALE GENOMIC DNA]</scope>
</reference>
<dbReference type="InterPro" id="IPR044662">
    <property type="entry name" value="HS1/DABB1-like"/>
</dbReference>
<dbReference type="RefSeq" id="XP_071914451.1">
    <property type="nucleotide sequence ID" value="XM_072058350.1"/>
</dbReference>
<sequence>MLCGGVRAAVNGRTNILSFPRLRPSSSSPFKFFYFPSTTRLYAAQSQPSINMSAGSPPEFIEHIVLFKVKPDIDPSKATAMVNNLSSLASLDSVLHLTAGQLLRSRSSSLTFTHMLHSRYASKSDLDAYSAHPDHVAVVNNYVKPIVDDIMAVDWVASGAGAVKIPPGSAMRVTFLKLKEGSGEDEKNEVLGVIGGIKEKFPGIEQLSFGENFSPGRAKGFSIASVAVLNGVNELEGLDAEPEAANKQKDLVRDKLDGVVVLDYVVPPPQTASL</sequence>
<evidence type="ECO:0000313" key="5">
    <source>
        <dbReference type="RefSeq" id="XP_071914451.1"/>
    </source>
</evidence>
<dbReference type="Proteomes" id="UP001652660">
    <property type="component" value="Chromosome 7c"/>
</dbReference>
<accession>A0A6P6TE10</accession>
<feature type="domain" description="Stress-response A/B barrel" evidence="2">
    <location>
        <begin position="170"/>
        <end position="264"/>
    </location>
</feature>
<dbReference type="InterPro" id="IPR013097">
    <property type="entry name" value="Dabb"/>
</dbReference>
<evidence type="ECO:0000313" key="4">
    <source>
        <dbReference type="RefSeq" id="XP_027076187.1"/>
    </source>
</evidence>
<gene>
    <name evidence="4 5" type="primary">LOC113699996</name>
</gene>
<dbReference type="OrthoDB" id="42919at2759"/>
<evidence type="ECO:0000256" key="1">
    <source>
        <dbReference type="ARBA" id="ARBA00011738"/>
    </source>
</evidence>
<organism evidence="3 4">
    <name type="scientific">Coffea arabica</name>
    <name type="common">Arabian coffee</name>
    <dbReference type="NCBI Taxonomy" id="13443"/>
    <lineage>
        <taxon>Eukaryota</taxon>
        <taxon>Viridiplantae</taxon>
        <taxon>Streptophyta</taxon>
        <taxon>Embryophyta</taxon>
        <taxon>Tracheophyta</taxon>
        <taxon>Spermatophyta</taxon>
        <taxon>Magnoliopsida</taxon>
        <taxon>eudicotyledons</taxon>
        <taxon>Gunneridae</taxon>
        <taxon>Pentapetalae</taxon>
        <taxon>asterids</taxon>
        <taxon>lamiids</taxon>
        <taxon>Gentianales</taxon>
        <taxon>Rubiaceae</taxon>
        <taxon>Ixoroideae</taxon>
        <taxon>Gardenieae complex</taxon>
        <taxon>Bertiereae - Coffeeae clade</taxon>
        <taxon>Coffeeae</taxon>
        <taxon>Coffea</taxon>
    </lineage>
</organism>
<dbReference type="Pfam" id="PF07876">
    <property type="entry name" value="Dabb"/>
    <property type="match status" value="2"/>
</dbReference>
<name>A0A6P6TE10_COFAR</name>
<dbReference type="PANTHER" id="PTHR33178">
    <property type="match status" value="1"/>
</dbReference>
<evidence type="ECO:0000259" key="2">
    <source>
        <dbReference type="PROSITE" id="PS51502"/>
    </source>
</evidence>
<reference evidence="4" key="2">
    <citation type="submission" date="2025-04" db="UniProtKB">
        <authorList>
            <consortium name="RefSeq"/>
        </authorList>
    </citation>
    <scope>IDENTIFICATION</scope>
    <source>
        <tissue evidence="4 5">Leaves</tissue>
    </source>
</reference>
<dbReference type="RefSeq" id="XP_027076187.1">
    <property type="nucleotide sequence ID" value="XM_027220386.1"/>
</dbReference>
<evidence type="ECO:0000313" key="3">
    <source>
        <dbReference type="Proteomes" id="UP001652660"/>
    </source>
</evidence>
<comment type="subunit">
    <text evidence="1">Homodimer.</text>
</comment>
<dbReference type="PROSITE" id="PS51502">
    <property type="entry name" value="S_R_A_B_BARREL"/>
    <property type="match status" value="2"/>
</dbReference>
<dbReference type="AlphaFoldDB" id="A0A6P6TE10"/>
<feature type="domain" description="Stress-response A/B barrel" evidence="2">
    <location>
        <begin position="61"/>
        <end position="155"/>
    </location>
</feature>
<keyword evidence="3" id="KW-1185">Reference proteome</keyword>
<dbReference type="SMART" id="SM00886">
    <property type="entry name" value="Dabb"/>
    <property type="match status" value="2"/>
</dbReference>
<dbReference type="SUPFAM" id="SSF54909">
    <property type="entry name" value="Dimeric alpha+beta barrel"/>
    <property type="match status" value="2"/>
</dbReference>
<dbReference type="Gene3D" id="3.30.70.100">
    <property type="match status" value="2"/>
</dbReference>
<protein>
    <submittedName>
        <fullName evidence="4 5">Stress-response A/B barrel domain-containing protein UP3-like</fullName>
    </submittedName>
</protein>
<dbReference type="InterPro" id="IPR011008">
    <property type="entry name" value="Dimeric_a/b-barrel"/>
</dbReference>